<dbReference type="Proteomes" id="UP000242175">
    <property type="component" value="Chromosome small"/>
</dbReference>
<keyword evidence="1" id="KW-0732">Signal</keyword>
<feature type="signal peptide" evidence="1">
    <location>
        <begin position="1"/>
        <end position="26"/>
    </location>
</feature>
<dbReference type="AlphaFoldDB" id="A0A220VFY3"/>
<accession>A0A220VFY3</accession>
<dbReference type="InterPro" id="IPR037176">
    <property type="entry name" value="Osmotin/thaumatin-like_sf"/>
</dbReference>
<evidence type="ECO:0000259" key="2">
    <source>
        <dbReference type="PROSITE" id="PS52006"/>
    </source>
</evidence>
<feature type="domain" description="GH64" evidence="2">
    <location>
        <begin position="50"/>
        <end position="437"/>
    </location>
</feature>
<feature type="chain" id="PRO_5013098286" description="GH64 domain-containing protein" evidence="1">
    <location>
        <begin position="27"/>
        <end position="650"/>
    </location>
</feature>
<sequence length="650" mass="72400">MVEFKFSHLKNWLITFAIGIPLSASAANTESDIKVNKPSSNTISHLNCPAQFFPFQVKNDSGENAYILFRVGVNGKEGLLDMSNKNIGVFKGISSSMIMKDFETKIDKDNKDTLFCLPPSSGRMYVSFDKSLIDSRDIYIKDHGTNFSDPTIEAQTMYDKVEFTFNQAGAWTNITSVDFFSAPITISQKGHTTGLSQPRDMIIKRFSTMFAPTIGITNYSNDYYFWKKLFYLSHNDNQILRIKGGKFISKDYDSSDNITNIWDSYRTKPLQIDVSEQLENEYSKPLLNHQPTVSGYSVSYNGQEVIMFTLGDGKTIGFLKPNDASEFFSGAGLKSTAYINGQLTTIGTEPLSQGRTNVTALLERNITSAYDAGLLPTYEKLGRSFFELNKQNYYKKDDPYGPHYDLYAKALHSFGANTYAFAYDDALGQDGTIHTPYDNINQHPINIIFHPLVSKSNDIMPVNTQAVESSYSNKELTIKIPKPIGPAQSAKVEGLELRFGNKGDYIKGSCVKNECEWKFNVEDLPNPSENQSYMLSIRTLGKDIENGNNVIGDAVPAYISAPNDLIKNYGHYSVMLPAGYSYASDNIREPNVMLPMNEIIQFSITSPKSGTRVCTIQTSTDYKNPTANIVGNNDCYIATGANGYIGIGAF</sequence>
<evidence type="ECO:0000313" key="3">
    <source>
        <dbReference type="EMBL" id="ASK79201.1"/>
    </source>
</evidence>
<dbReference type="KEGG" id="pmai:CF386_09015"/>
<dbReference type="RefSeq" id="WP_089074109.1">
    <property type="nucleotide sequence ID" value="NZ_CBCSAM010000002.1"/>
</dbReference>
<proteinExistence type="predicted"/>
<dbReference type="InterPro" id="IPR037398">
    <property type="entry name" value="Glyco_hydro_64_fam"/>
</dbReference>
<dbReference type="PANTHER" id="PTHR38165">
    <property type="match status" value="1"/>
</dbReference>
<gene>
    <name evidence="3" type="ORF">CF386_09015</name>
</gene>
<protein>
    <recommendedName>
        <fullName evidence="2">GH64 domain-containing protein</fullName>
    </recommendedName>
</protein>
<evidence type="ECO:0000256" key="1">
    <source>
        <dbReference type="SAM" id="SignalP"/>
    </source>
</evidence>
<keyword evidence="4" id="KW-1185">Reference proteome</keyword>
<dbReference type="PANTHER" id="PTHR38165:SF1">
    <property type="entry name" value="GLUCANASE B"/>
    <property type="match status" value="1"/>
</dbReference>
<dbReference type="EMBL" id="CP022356">
    <property type="protein sequence ID" value="ASK79201.1"/>
    <property type="molecule type" value="Genomic_DNA"/>
</dbReference>
<reference evidence="3 4" key="1">
    <citation type="journal article" date="2016" name="Int. J. Syst. Evol. Microbiol.">
        <title>Paraphotobacterium marinum gen. nov., sp. nov., a member of the family Vibrionaceae, isolated from surface seawater.</title>
        <authorList>
            <person name="Huang Z."/>
            <person name="Dong C."/>
            <person name="Shao Z."/>
        </authorList>
    </citation>
    <scope>NUCLEOTIDE SEQUENCE [LARGE SCALE GENOMIC DNA]</scope>
    <source>
        <strain evidence="3 4">NSCS20N07D</strain>
    </source>
</reference>
<dbReference type="OrthoDB" id="5606251at2"/>
<name>A0A220VFY3_9GAMM</name>
<dbReference type="Gene3D" id="2.60.110.10">
    <property type="entry name" value="Thaumatin"/>
    <property type="match status" value="1"/>
</dbReference>
<evidence type="ECO:0000313" key="4">
    <source>
        <dbReference type="Proteomes" id="UP000242175"/>
    </source>
</evidence>
<organism evidence="3 4">
    <name type="scientific">Paraphotobacterium marinum</name>
    <dbReference type="NCBI Taxonomy" id="1755811"/>
    <lineage>
        <taxon>Bacteria</taxon>
        <taxon>Pseudomonadati</taxon>
        <taxon>Pseudomonadota</taxon>
        <taxon>Gammaproteobacteria</taxon>
        <taxon>Vibrionales</taxon>
        <taxon>Vibrionaceae</taxon>
        <taxon>Paraphotobacterium</taxon>
    </lineage>
</organism>
<dbReference type="PROSITE" id="PS52006">
    <property type="entry name" value="GH64"/>
    <property type="match status" value="1"/>
</dbReference>
<dbReference type="InterPro" id="IPR032477">
    <property type="entry name" value="Glyco_hydro_64"/>
</dbReference>
<dbReference type="Pfam" id="PF16483">
    <property type="entry name" value="Glyco_hydro_64"/>
    <property type="match status" value="1"/>
</dbReference>